<evidence type="ECO:0000256" key="1">
    <source>
        <dbReference type="ARBA" id="ARBA00022450"/>
    </source>
</evidence>
<dbReference type="InterPro" id="IPR036736">
    <property type="entry name" value="ACP-like_sf"/>
</dbReference>
<name>A0ABN3PRY9_9ACTN</name>
<accession>A0ABN3PRY9</accession>
<comment type="caution">
    <text evidence="5">The sequence shown here is derived from an EMBL/GenBank/DDBJ whole genome shotgun (WGS) entry which is preliminary data.</text>
</comment>
<organism evidence="5 6">
    <name type="scientific">Actinomadura fulvescens</name>
    <dbReference type="NCBI Taxonomy" id="46160"/>
    <lineage>
        <taxon>Bacteria</taxon>
        <taxon>Bacillati</taxon>
        <taxon>Actinomycetota</taxon>
        <taxon>Actinomycetes</taxon>
        <taxon>Streptosporangiales</taxon>
        <taxon>Thermomonosporaceae</taxon>
        <taxon>Actinomadura</taxon>
    </lineage>
</organism>
<dbReference type="PROSITE" id="PS50075">
    <property type="entry name" value="CARRIER"/>
    <property type="match status" value="1"/>
</dbReference>
<sequence>MAERIGALVEELVGRRIAVGENFFEAGLTSLTLVRLHETITGRLGVDLPATALFTYPNLGALAAFLSEPAEPSPREPVRGGRPGGSRREVRARLRRDRGTPR</sequence>
<dbReference type="Proteomes" id="UP001501509">
    <property type="component" value="Unassembled WGS sequence"/>
</dbReference>
<gene>
    <name evidence="5" type="ORF">GCM10010411_35580</name>
</gene>
<dbReference type="Pfam" id="PF00550">
    <property type="entry name" value="PP-binding"/>
    <property type="match status" value="1"/>
</dbReference>
<evidence type="ECO:0000313" key="5">
    <source>
        <dbReference type="EMBL" id="GAA2598896.1"/>
    </source>
</evidence>
<feature type="domain" description="Carrier" evidence="4">
    <location>
        <begin position="1"/>
        <end position="70"/>
    </location>
</feature>
<dbReference type="SUPFAM" id="SSF47336">
    <property type="entry name" value="ACP-like"/>
    <property type="match status" value="1"/>
</dbReference>
<dbReference type="EMBL" id="BAAATD010000004">
    <property type="protein sequence ID" value="GAA2598896.1"/>
    <property type="molecule type" value="Genomic_DNA"/>
</dbReference>
<evidence type="ECO:0000256" key="2">
    <source>
        <dbReference type="ARBA" id="ARBA00022553"/>
    </source>
</evidence>
<protein>
    <recommendedName>
        <fullName evidence="4">Carrier domain-containing protein</fullName>
    </recommendedName>
</protein>
<dbReference type="Gene3D" id="1.10.1200.10">
    <property type="entry name" value="ACP-like"/>
    <property type="match status" value="1"/>
</dbReference>
<feature type="compositionally biased region" description="Basic and acidic residues" evidence="3">
    <location>
        <begin position="86"/>
        <end position="102"/>
    </location>
</feature>
<keyword evidence="2" id="KW-0597">Phosphoprotein</keyword>
<evidence type="ECO:0000259" key="4">
    <source>
        <dbReference type="PROSITE" id="PS50075"/>
    </source>
</evidence>
<keyword evidence="6" id="KW-1185">Reference proteome</keyword>
<reference evidence="5 6" key="1">
    <citation type="journal article" date="2019" name="Int. J. Syst. Evol. Microbiol.">
        <title>The Global Catalogue of Microorganisms (GCM) 10K type strain sequencing project: providing services to taxonomists for standard genome sequencing and annotation.</title>
        <authorList>
            <consortium name="The Broad Institute Genomics Platform"/>
            <consortium name="The Broad Institute Genome Sequencing Center for Infectious Disease"/>
            <person name="Wu L."/>
            <person name="Ma J."/>
        </authorList>
    </citation>
    <scope>NUCLEOTIDE SEQUENCE [LARGE SCALE GENOMIC DNA]</scope>
    <source>
        <strain evidence="5 6">JCM 6833</strain>
    </source>
</reference>
<dbReference type="InterPro" id="IPR020806">
    <property type="entry name" value="PKS_PP-bd"/>
</dbReference>
<keyword evidence="1" id="KW-0596">Phosphopantetheine</keyword>
<dbReference type="InterPro" id="IPR009081">
    <property type="entry name" value="PP-bd_ACP"/>
</dbReference>
<evidence type="ECO:0000313" key="6">
    <source>
        <dbReference type="Proteomes" id="UP001501509"/>
    </source>
</evidence>
<proteinExistence type="predicted"/>
<dbReference type="SMART" id="SM00823">
    <property type="entry name" value="PKS_PP"/>
    <property type="match status" value="1"/>
</dbReference>
<feature type="region of interest" description="Disordered" evidence="3">
    <location>
        <begin position="67"/>
        <end position="102"/>
    </location>
</feature>
<evidence type="ECO:0000256" key="3">
    <source>
        <dbReference type="SAM" id="MobiDB-lite"/>
    </source>
</evidence>